<gene>
    <name evidence="5" type="ORF">KIH39_08100</name>
</gene>
<dbReference type="PROSITE" id="PS50887">
    <property type="entry name" value="GGDEF"/>
    <property type="match status" value="1"/>
</dbReference>
<dbReference type="CDD" id="cd01949">
    <property type="entry name" value="GGDEF"/>
    <property type="match status" value="1"/>
</dbReference>
<evidence type="ECO:0000259" key="3">
    <source>
        <dbReference type="PROSITE" id="PS50112"/>
    </source>
</evidence>
<accession>A0A8E6BDE5</accession>
<comment type="catalytic activity">
    <reaction evidence="2">
        <text>2 GTP = 3',3'-c-di-GMP + 2 diphosphate</text>
        <dbReference type="Rhea" id="RHEA:24898"/>
        <dbReference type="ChEBI" id="CHEBI:33019"/>
        <dbReference type="ChEBI" id="CHEBI:37565"/>
        <dbReference type="ChEBI" id="CHEBI:58805"/>
        <dbReference type="EC" id="2.7.7.65"/>
    </reaction>
</comment>
<dbReference type="EMBL" id="CP074694">
    <property type="protein sequence ID" value="QVL34880.1"/>
    <property type="molecule type" value="Genomic_DNA"/>
</dbReference>
<organism evidence="5 6">
    <name type="scientific">Telmatocola sphagniphila</name>
    <dbReference type="NCBI Taxonomy" id="1123043"/>
    <lineage>
        <taxon>Bacteria</taxon>
        <taxon>Pseudomonadati</taxon>
        <taxon>Planctomycetota</taxon>
        <taxon>Planctomycetia</taxon>
        <taxon>Gemmatales</taxon>
        <taxon>Gemmataceae</taxon>
    </lineage>
</organism>
<dbReference type="InterPro" id="IPR000160">
    <property type="entry name" value="GGDEF_dom"/>
</dbReference>
<dbReference type="GO" id="GO:0005886">
    <property type="term" value="C:plasma membrane"/>
    <property type="evidence" value="ECO:0007669"/>
    <property type="project" value="TreeGrafter"/>
</dbReference>
<proteinExistence type="predicted"/>
<evidence type="ECO:0000256" key="1">
    <source>
        <dbReference type="ARBA" id="ARBA00012528"/>
    </source>
</evidence>
<dbReference type="Pfam" id="PF13426">
    <property type="entry name" value="PAS_9"/>
    <property type="match status" value="1"/>
</dbReference>
<dbReference type="GO" id="GO:1902201">
    <property type="term" value="P:negative regulation of bacterial-type flagellum-dependent cell motility"/>
    <property type="evidence" value="ECO:0007669"/>
    <property type="project" value="TreeGrafter"/>
</dbReference>
<dbReference type="SUPFAM" id="SSF55073">
    <property type="entry name" value="Nucleotide cyclase"/>
    <property type="match status" value="1"/>
</dbReference>
<evidence type="ECO:0000259" key="4">
    <source>
        <dbReference type="PROSITE" id="PS50887"/>
    </source>
</evidence>
<dbReference type="Gene3D" id="3.30.70.270">
    <property type="match status" value="1"/>
</dbReference>
<dbReference type="GO" id="GO:0052621">
    <property type="term" value="F:diguanylate cyclase activity"/>
    <property type="evidence" value="ECO:0007669"/>
    <property type="project" value="UniProtKB-EC"/>
</dbReference>
<dbReference type="PANTHER" id="PTHR45138:SF9">
    <property type="entry name" value="DIGUANYLATE CYCLASE DGCM-RELATED"/>
    <property type="match status" value="1"/>
</dbReference>
<sequence length="375" mass="41755">MPLATPEGHNLGTLCVIDRVPRTLTNTQSDALRVLARHVVTQLMLRRQLEWSKVIEAELRASEAKFRNTVDRLAEGVFVVDPLARKIIDANLAVLAILGYTKSEFVGRSPEDIMAQEIPEVTTRNFSRIDSELATTGRRNLGRKCLRGKDGSLISVDVRITLIPNDGVGLQAFVIRDLTEQCAYEDRLFLYQTELENANAKLKQLANTDGLTGVRNRSAFNAKLLEEYDRANRYNHPLSVILMDVDHFKIFNDTFGHPAGDEVLKAVGRTLQETARSTDFVARYGGEEFAVLLPDTELSGAMVLAERFRRAIASVSWDKRAVTVSVGVSTSTKQTPEASKLVQEADEALYRSKKNGRNRVNHSNLSSLSIRNTIA</sequence>
<dbReference type="NCBIfam" id="TIGR00254">
    <property type="entry name" value="GGDEF"/>
    <property type="match status" value="1"/>
</dbReference>
<reference evidence="5" key="1">
    <citation type="submission" date="2021-05" db="EMBL/GenBank/DDBJ databases">
        <title>Complete genome sequence of the cellulolytic planctomycete Telmatocola sphagniphila SP2T and characterization of the first cellulase from planctomycetes.</title>
        <authorList>
            <person name="Rakitin A.L."/>
            <person name="Beletsky A.V."/>
            <person name="Naumoff D.G."/>
            <person name="Kulichevskaya I.S."/>
            <person name="Mardanov A.V."/>
            <person name="Ravin N.V."/>
            <person name="Dedysh S.N."/>
        </authorList>
    </citation>
    <scope>NUCLEOTIDE SEQUENCE</scope>
    <source>
        <strain evidence="5">SP2T</strain>
    </source>
</reference>
<name>A0A8E6BDE5_9BACT</name>
<keyword evidence="6" id="KW-1185">Reference proteome</keyword>
<dbReference type="InterPro" id="IPR050469">
    <property type="entry name" value="Diguanylate_Cyclase"/>
</dbReference>
<evidence type="ECO:0000313" key="5">
    <source>
        <dbReference type="EMBL" id="QVL34880.1"/>
    </source>
</evidence>
<dbReference type="InterPro" id="IPR000014">
    <property type="entry name" value="PAS"/>
</dbReference>
<dbReference type="PROSITE" id="PS50112">
    <property type="entry name" value="PAS"/>
    <property type="match status" value="1"/>
</dbReference>
<evidence type="ECO:0000256" key="2">
    <source>
        <dbReference type="ARBA" id="ARBA00034247"/>
    </source>
</evidence>
<dbReference type="CDD" id="cd00130">
    <property type="entry name" value="PAS"/>
    <property type="match status" value="1"/>
</dbReference>
<dbReference type="SUPFAM" id="SSF55785">
    <property type="entry name" value="PYP-like sensor domain (PAS domain)"/>
    <property type="match status" value="1"/>
</dbReference>
<dbReference type="GO" id="GO:0043709">
    <property type="term" value="P:cell adhesion involved in single-species biofilm formation"/>
    <property type="evidence" value="ECO:0007669"/>
    <property type="project" value="TreeGrafter"/>
</dbReference>
<evidence type="ECO:0000313" key="6">
    <source>
        <dbReference type="Proteomes" id="UP000676194"/>
    </source>
</evidence>
<feature type="domain" description="GGDEF" evidence="4">
    <location>
        <begin position="236"/>
        <end position="365"/>
    </location>
</feature>
<dbReference type="AlphaFoldDB" id="A0A8E6BDE5"/>
<dbReference type="KEGG" id="tsph:KIH39_08100"/>
<dbReference type="PANTHER" id="PTHR45138">
    <property type="entry name" value="REGULATORY COMPONENTS OF SENSORY TRANSDUCTION SYSTEM"/>
    <property type="match status" value="1"/>
</dbReference>
<dbReference type="SMART" id="SM00091">
    <property type="entry name" value="PAS"/>
    <property type="match status" value="1"/>
</dbReference>
<dbReference type="Proteomes" id="UP000676194">
    <property type="component" value="Chromosome"/>
</dbReference>
<dbReference type="NCBIfam" id="TIGR00229">
    <property type="entry name" value="sensory_box"/>
    <property type="match status" value="1"/>
</dbReference>
<feature type="domain" description="PAS" evidence="3">
    <location>
        <begin position="62"/>
        <end position="109"/>
    </location>
</feature>
<dbReference type="InterPro" id="IPR029787">
    <property type="entry name" value="Nucleotide_cyclase"/>
</dbReference>
<dbReference type="Pfam" id="PF00990">
    <property type="entry name" value="GGDEF"/>
    <property type="match status" value="1"/>
</dbReference>
<dbReference type="Gene3D" id="3.30.450.20">
    <property type="entry name" value="PAS domain"/>
    <property type="match status" value="1"/>
</dbReference>
<dbReference type="SMART" id="SM00267">
    <property type="entry name" value="GGDEF"/>
    <property type="match status" value="1"/>
</dbReference>
<dbReference type="InterPro" id="IPR043128">
    <property type="entry name" value="Rev_trsase/Diguanyl_cyclase"/>
</dbReference>
<dbReference type="InterPro" id="IPR035965">
    <property type="entry name" value="PAS-like_dom_sf"/>
</dbReference>
<protein>
    <recommendedName>
        <fullName evidence="1">diguanylate cyclase</fullName>
        <ecNumber evidence="1">2.7.7.65</ecNumber>
    </recommendedName>
</protein>
<dbReference type="EC" id="2.7.7.65" evidence="1"/>
<dbReference type="FunFam" id="3.30.70.270:FF:000001">
    <property type="entry name" value="Diguanylate cyclase domain protein"/>
    <property type="match status" value="1"/>
</dbReference>